<evidence type="ECO:0000313" key="2">
    <source>
        <dbReference type="Proteomes" id="UP000282957"/>
    </source>
</evidence>
<dbReference type="AlphaFoldDB" id="A0A437MN46"/>
<gene>
    <name evidence="1" type="ORF">EOD42_02935</name>
</gene>
<name>A0A437MN46_9PROT</name>
<sequence>MEITAIAWKFARPITDWVVGIATIGRIRRRMMEMESASTHPLRCTACHNNLKVTRIEDIDGFSGGLWGERLTLTCETPGCAFTERTRNIPFPNARHVP</sequence>
<keyword evidence="2" id="KW-1185">Reference proteome</keyword>
<reference evidence="1 2" key="1">
    <citation type="submission" date="2019-01" db="EMBL/GenBank/DDBJ databases">
        <authorList>
            <person name="Chen W.-M."/>
        </authorList>
    </citation>
    <scope>NUCLEOTIDE SEQUENCE [LARGE SCALE GENOMIC DNA]</scope>
    <source>
        <strain evidence="1 2">CCP-6</strain>
    </source>
</reference>
<dbReference type="Proteomes" id="UP000282957">
    <property type="component" value="Unassembled WGS sequence"/>
</dbReference>
<organism evidence="1 2">
    <name type="scientific">Rhodovarius crocodyli</name>
    <dbReference type="NCBI Taxonomy" id="1979269"/>
    <lineage>
        <taxon>Bacteria</taxon>
        <taxon>Pseudomonadati</taxon>
        <taxon>Pseudomonadota</taxon>
        <taxon>Alphaproteobacteria</taxon>
        <taxon>Acetobacterales</taxon>
        <taxon>Roseomonadaceae</taxon>
        <taxon>Rhodovarius</taxon>
    </lineage>
</organism>
<dbReference type="EMBL" id="SACL01000001">
    <property type="protein sequence ID" value="RVT99078.1"/>
    <property type="molecule type" value="Genomic_DNA"/>
</dbReference>
<dbReference type="RefSeq" id="WP_127785737.1">
    <property type="nucleotide sequence ID" value="NZ_SACL01000001.1"/>
</dbReference>
<evidence type="ECO:0000313" key="1">
    <source>
        <dbReference type="EMBL" id="RVT99078.1"/>
    </source>
</evidence>
<comment type="caution">
    <text evidence="1">The sequence shown here is derived from an EMBL/GenBank/DDBJ whole genome shotgun (WGS) entry which is preliminary data.</text>
</comment>
<accession>A0A437MN46</accession>
<proteinExistence type="predicted"/>
<protein>
    <submittedName>
        <fullName evidence="1">Uncharacterized protein</fullName>
    </submittedName>
</protein>